<keyword evidence="2" id="KW-0540">Nuclease</keyword>
<dbReference type="SUPFAM" id="SSF53098">
    <property type="entry name" value="Ribonuclease H-like"/>
    <property type="match status" value="1"/>
</dbReference>
<organism evidence="2 3">
    <name type="scientific">Paenimyroides ceti</name>
    <dbReference type="NCBI Taxonomy" id="395087"/>
    <lineage>
        <taxon>Bacteria</taxon>
        <taxon>Pseudomonadati</taxon>
        <taxon>Bacteroidota</taxon>
        <taxon>Flavobacteriia</taxon>
        <taxon>Flavobacteriales</taxon>
        <taxon>Flavobacteriaceae</taxon>
        <taxon>Paenimyroides</taxon>
    </lineage>
</organism>
<dbReference type="InterPro" id="IPR006054">
    <property type="entry name" value="DnaQ"/>
</dbReference>
<evidence type="ECO:0000259" key="1">
    <source>
        <dbReference type="PROSITE" id="PS50164"/>
    </source>
</evidence>
<name>A0ABT8CS71_9FLAO</name>
<keyword evidence="2" id="KW-0378">Hydrolase</keyword>
<dbReference type="SMART" id="SM00465">
    <property type="entry name" value="GIYc"/>
    <property type="match status" value="1"/>
</dbReference>
<feature type="domain" description="GIY-YIG" evidence="1">
    <location>
        <begin position="195"/>
        <end position="271"/>
    </location>
</feature>
<reference evidence="3" key="1">
    <citation type="journal article" date="2019" name="Int. J. Syst. Evol. Microbiol.">
        <title>The Global Catalogue of Microorganisms (GCM) 10K type strain sequencing project: providing services to taxonomists for standard genome sequencing and annotation.</title>
        <authorList>
            <consortium name="The Broad Institute Genomics Platform"/>
            <consortium name="The Broad Institute Genome Sequencing Center for Infectious Disease"/>
            <person name="Wu L."/>
            <person name="Ma J."/>
        </authorList>
    </citation>
    <scope>NUCLEOTIDE SEQUENCE [LARGE SCALE GENOMIC DNA]</scope>
    <source>
        <strain evidence="3">CECT 7184</strain>
    </source>
</reference>
<dbReference type="RefSeq" id="WP_290364717.1">
    <property type="nucleotide sequence ID" value="NZ_JAUFQU010000001.1"/>
</dbReference>
<gene>
    <name evidence="2" type="ORF">QW060_07655</name>
</gene>
<keyword evidence="2" id="KW-0269">Exonuclease</keyword>
<dbReference type="NCBIfam" id="TIGR00573">
    <property type="entry name" value="dnaq"/>
    <property type="match status" value="1"/>
</dbReference>
<dbReference type="InterPro" id="IPR047296">
    <property type="entry name" value="GIY-YIG_UvrC_Cho"/>
</dbReference>
<dbReference type="CDD" id="cd10434">
    <property type="entry name" value="GIY-YIG_UvrC_Cho"/>
    <property type="match status" value="1"/>
</dbReference>
<dbReference type="InterPro" id="IPR012337">
    <property type="entry name" value="RNaseH-like_sf"/>
</dbReference>
<dbReference type="SMART" id="SM00479">
    <property type="entry name" value="EXOIII"/>
    <property type="match status" value="1"/>
</dbReference>
<accession>A0ABT8CS71</accession>
<dbReference type="PANTHER" id="PTHR30231:SF41">
    <property type="entry name" value="DNA POLYMERASE III SUBUNIT EPSILON"/>
    <property type="match status" value="1"/>
</dbReference>
<sequence>MYAIIDIETTGGQFNQEGITEIAIYKFDGVNVVDQFISLVNPEIPIQPFVVKLTGINNAMLRSAPKFYEVAKRIVEITKDCIIVAHNAAFDYRILKMEFKRLGFEFNKQTLCTVELSKLLLPEAASYSLGKLVRSLGIPIADRHRAYGDSFATLKLFTLLLSKDKEKKIIKTLIKNEISQGVSPKLFDILEKLPLTVGIFYIHNSKGEIIYIGKSTSIRKKLTQLFTGTSKIAKRIQNEVYTVTFEETGNELIASLKEREEIVFNKPALNTSQRKSPFLWAVYAEKTKEGYISLKASKTDGRKKEIRAFKNQQSAVEYIKELSDLLELSYELNALIPKKNTSDYKSLDKNIYNQKIIAYIDQQQEEFKNLLITFKGRKTNEKSAIVIKDGDFQGYCFFDLNYQINTIDILNNILIRMTSSKEAVNIIKYYLYKKKDYKLIRF</sequence>
<evidence type="ECO:0000313" key="3">
    <source>
        <dbReference type="Proteomes" id="UP001242368"/>
    </source>
</evidence>
<dbReference type="CDD" id="cd06127">
    <property type="entry name" value="DEDDh"/>
    <property type="match status" value="1"/>
</dbReference>
<dbReference type="InterPro" id="IPR013520">
    <property type="entry name" value="Ribonucl_H"/>
</dbReference>
<evidence type="ECO:0000313" key="2">
    <source>
        <dbReference type="EMBL" id="MDN3707009.1"/>
    </source>
</evidence>
<dbReference type="PROSITE" id="PS50164">
    <property type="entry name" value="GIY_YIG"/>
    <property type="match status" value="1"/>
</dbReference>
<dbReference type="InterPro" id="IPR035901">
    <property type="entry name" value="GIY-YIG_endonuc_sf"/>
</dbReference>
<dbReference type="Proteomes" id="UP001242368">
    <property type="component" value="Unassembled WGS sequence"/>
</dbReference>
<dbReference type="InterPro" id="IPR036397">
    <property type="entry name" value="RNaseH_sf"/>
</dbReference>
<dbReference type="Gene3D" id="3.30.420.10">
    <property type="entry name" value="Ribonuclease H-like superfamily/Ribonuclease H"/>
    <property type="match status" value="1"/>
</dbReference>
<dbReference type="InterPro" id="IPR000305">
    <property type="entry name" value="GIY-YIG_endonuc"/>
</dbReference>
<dbReference type="GO" id="GO:0004527">
    <property type="term" value="F:exonuclease activity"/>
    <property type="evidence" value="ECO:0007669"/>
    <property type="project" value="UniProtKB-KW"/>
</dbReference>
<dbReference type="Gene3D" id="3.40.1440.10">
    <property type="entry name" value="GIY-YIG endonuclease"/>
    <property type="match status" value="1"/>
</dbReference>
<dbReference type="Pfam" id="PF00929">
    <property type="entry name" value="RNase_T"/>
    <property type="match status" value="1"/>
</dbReference>
<proteinExistence type="predicted"/>
<keyword evidence="3" id="KW-1185">Reference proteome</keyword>
<dbReference type="PANTHER" id="PTHR30231">
    <property type="entry name" value="DNA POLYMERASE III SUBUNIT EPSILON"/>
    <property type="match status" value="1"/>
</dbReference>
<protein>
    <submittedName>
        <fullName evidence="2">Exonuclease domain-containing protein</fullName>
    </submittedName>
</protein>
<dbReference type="EMBL" id="JAUFQU010000001">
    <property type="protein sequence ID" value="MDN3707009.1"/>
    <property type="molecule type" value="Genomic_DNA"/>
</dbReference>
<dbReference type="SUPFAM" id="SSF82771">
    <property type="entry name" value="GIY-YIG endonuclease"/>
    <property type="match status" value="1"/>
</dbReference>
<comment type="caution">
    <text evidence="2">The sequence shown here is derived from an EMBL/GenBank/DDBJ whole genome shotgun (WGS) entry which is preliminary data.</text>
</comment>